<evidence type="ECO:0000256" key="4">
    <source>
        <dbReference type="ARBA" id="ARBA00022691"/>
    </source>
</evidence>
<keyword evidence="5" id="KW-0443">Lipid metabolism</keyword>
<dbReference type="GO" id="GO:0032259">
    <property type="term" value="P:methylation"/>
    <property type="evidence" value="ECO:0007669"/>
    <property type="project" value="UniProtKB-KW"/>
</dbReference>
<name>A0A2X1QK73_KLEPN</name>
<sequence>MGPKNYATYFEVADRNLKPNGRFLLHTIGSKVTDHNVDPWIDKYIFPNGCLPSVRHIAEASEKHFVMEDWPQLRR</sequence>
<keyword evidence="2 6" id="KW-0489">Methyltransferase</keyword>
<dbReference type="GO" id="GO:0006629">
    <property type="term" value="P:lipid metabolic process"/>
    <property type="evidence" value="ECO:0007669"/>
    <property type="project" value="UniProtKB-KW"/>
</dbReference>
<dbReference type="Proteomes" id="UP000251123">
    <property type="component" value="Unassembled WGS sequence"/>
</dbReference>
<dbReference type="AlphaFoldDB" id="A0A2X1QK73"/>
<evidence type="ECO:0000256" key="3">
    <source>
        <dbReference type="ARBA" id="ARBA00022679"/>
    </source>
</evidence>
<dbReference type="InterPro" id="IPR050723">
    <property type="entry name" value="CFA/CMAS"/>
</dbReference>
<keyword evidence="3 6" id="KW-0808">Transferase</keyword>
<dbReference type="Gene3D" id="3.40.50.150">
    <property type="entry name" value="Vaccinia Virus protein VP39"/>
    <property type="match status" value="1"/>
</dbReference>
<dbReference type="InterPro" id="IPR029063">
    <property type="entry name" value="SAM-dependent_MTases_sf"/>
</dbReference>
<dbReference type="GO" id="GO:0008825">
    <property type="term" value="F:cyclopropane-fatty-acyl-phospholipid synthase activity"/>
    <property type="evidence" value="ECO:0007669"/>
    <property type="project" value="UniProtKB-EC"/>
</dbReference>
<dbReference type="PANTHER" id="PTHR43667:SF1">
    <property type="entry name" value="CYCLOPROPANE-FATTY-ACYL-PHOSPHOLIPID SYNTHASE"/>
    <property type="match status" value="1"/>
</dbReference>
<dbReference type="Pfam" id="PF02353">
    <property type="entry name" value="CMAS"/>
    <property type="match status" value="1"/>
</dbReference>
<organism evidence="6 7">
    <name type="scientific">Klebsiella pneumoniae</name>
    <dbReference type="NCBI Taxonomy" id="573"/>
    <lineage>
        <taxon>Bacteria</taxon>
        <taxon>Pseudomonadati</taxon>
        <taxon>Pseudomonadota</taxon>
        <taxon>Gammaproteobacteria</taxon>
        <taxon>Enterobacterales</taxon>
        <taxon>Enterobacteriaceae</taxon>
        <taxon>Klebsiella/Raoultella group</taxon>
        <taxon>Klebsiella</taxon>
        <taxon>Klebsiella pneumoniae complex</taxon>
    </lineage>
</organism>
<evidence type="ECO:0000256" key="5">
    <source>
        <dbReference type="ARBA" id="ARBA00023098"/>
    </source>
</evidence>
<dbReference type="SUPFAM" id="SSF53335">
    <property type="entry name" value="S-adenosyl-L-methionine-dependent methyltransferases"/>
    <property type="match status" value="1"/>
</dbReference>
<accession>A0A2X1QK73</accession>
<evidence type="ECO:0000256" key="1">
    <source>
        <dbReference type="ARBA" id="ARBA00010815"/>
    </source>
</evidence>
<evidence type="ECO:0000256" key="2">
    <source>
        <dbReference type="ARBA" id="ARBA00022603"/>
    </source>
</evidence>
<comment type="similarity">
    <text evidence="1">Belongs to the CFA/CMAS family.</text>
</comment>
<dbReference type="EMBL" id="UASN01000020">
    <property type="protein sequence ID" value="SPX55974.1"/>
    <property type="molecule type" value="Genomic_DNA"/>
</dbReference>
<proteinExistence type="inferred from homology"/>
<reference evidence="6 7" key="1">
    <citation type="submission" date="2018-06" db="EMBL/GenBank/DDBJ databases">
        <authorList>
            <consortium name="Pathogen Informatics"/>
            <person name="Doyle S."/>
        </authorList>
    </citation>
    <scope>NUCLEOTIDE SEQUENCE [LARGE SCALE GENOMIC DNA]</scope>
    <source>
        <strain evidence="6 7">NCTC9601</strain>
    </source>
</reference>
<gene>
    <name evidence="6" type="primary">cfa_3</name>
    <name evidence="6" type="ORF">NCTC9601_03158</name>
</gene>
<dbReference type="PANTHER" id="PTHR43667">
    <property type="entry name" value="CYCLOPROPANE-FATTY-ACYL-PHOSPHOLIPID SYNTHASE"/>
    <property type="match status" value="1"/>
</dbReference>
<keyword evidence="4" id="KW-0949">S-adenosyl-L-methionine</keyword>
<evidence type="ECO:0000313" key="6">
    <source>
        <dbReference type="EMBL" id="SPX55974.1"/>
    </source>
</evidence>
<protein>
    <submittedName>
        <fullName evidence="6">Cyclopropane-fatty-acyl-phospholipid synthase</fullName>
        <ecNumber evidence="6">2.1.1.79</ecNumber>
    </submittedName>
</protein>
<dbReference type="EC" id="2.1.1.79" evidence="6"/>
<evidence type="ECO:0000313" key="7">
    <source>
        <dbReference type="Proteomes" id="UP000251123"/>
    </source>
</evidence>